<proteinExistence type="inferred from homology"/>
<dbReference type="HAMAP" id="MF_01896">
    <property type="entry name" value="DNA_gyrase_inhibitor"/>
    <property type="match status" value="1"/>
</dbReference>
<dbReference type="NCBIfam" id="NF007451">
    <property type="entry name" value="PRK10016.1"/>
    <property type="match status" value="1"/>
</dbReference>
<comment type="subunit">
    <text evidence="3">Interacts with DNA gyrase.</text>
</comment>
<gene>
    <name evidence="3" type="primary">sbmC</name>
    <name evidence="5" type="ORF">C7G83_12005</name>
</gene>
<keyword evidence="1 3" id="KW-0963">Cytoplasm</keyword>
<protein>
    <recommendedName>
        <fullName evidence="3">DNA gyrase inhibitor</fullName>
    </recommendedName>
</protein>
<organism evidence="5 6">
    <name type="scientific">Siccibacter turicensis</name>
    <dbReference type="NCBI Taxonomy" id="357233"/>
    <lineage>
        <taxon>Bacteria</taxon>
        <taxon>Pseudomonadati</taxon>
        <taxon>Pseudomonadota</taxon>
        <taxon>Gammaproteobacteria</taxon>
        <taxon>Enterobacterales</taxon>
        <taxon>Enterobacteriaceae</taxon>
        <taxon>Siccibacter</taxon>
    </lineage>
</organism>
<dbReference type="SUPFAM" id="SSF55136">
    <property type="entry name" value="Probable bacterial effector-binding domain"/>
    <property type="match status" value="1"/>
</dbReference>
<dbReference type="SMART" id="SM00871">
    <property type="entry name" value="AraC_E_bind"/>
    <property type="match status" value="1"/>
</dbReference>
<comment type="similarity">
    <text evidence="3">Belongs to the DNA gyrase inhibitor family.</text>
</comment>
<comment type="subcellular location">
    <subcellularLocation>
        <location evidence="3">Cytoplasm</location>
    </subcellularLocation>
</comment>
<dbReference type="InterPro" id="IPR050908">
    <property type="entry name" value="SmbC-like"/>
</dbReference>
<evidence type="ECO:0000313" key="6">
    <source>
        <dbReference type="Proteomes" id="UP000240212"/>
    </source>
</evidence>
<feature type="domain" description="AraC effector-binding" evidence="4">
    <location>
        <begin position="1"/>
        <end position="153"/>
    </location>
</feature>
<evidence type="ECO:0000256" key="1">
    <source>
        <dbReference type="ARBA" id="ARBA00022490"/>
    </source>
</evidence>
<dbReference type="AlphaFoldDB" id="A0A2P8VJU4"/>
<dbReference type="InterPro" id="IPR011256">
    <property type="entry name" value="Reg_factor_effector_dom_sf"/>
</dbReference>
<comment type="caution">
    <text evidence="5">The sequence shown here is derived from an EMBL/GenBank/DDBJ whole genome shotgun (WGS) entry which is preliminary data.</text>
</comment>
<sequence length="157" mass="17659">MHYNIEAVPARNVAGFHLVGPWEKTVPQGFQQLLLWVETHHLRPEEWIAVYYDNPDETPPERLRAATVVSVPAGFAVPENSGGVIHTEIAGGEYAIAHARVEEGNFGKPWLLFFNSLLGDDRFLPAPLPCFEVYLNDGNADGFWEIDMYIPVQKKSK</sequence>
<dbReference type="Proteomes" id="UP000240212">
    <property type="component" value="Unassembled WGS sequence"/>
</dbReference>
<dbReference type="PANTHER" id="PTHR40055">
    <property type="entry name" value="TRANSCRIPTIONAL REGULATOR YGIV-RELATED"/>
    <property type="match status" value="1"/>
</dbReference>
<dbReference type="Gene3D" id="3.20.80.10">
    <property type="entry name" value="Regulatory factor, effector binding domain"/>
    <property type="match status" value="1"/>
</dbReference>
<evidence type="ECO:0000313" key="5">
    <source>
        <dbReference type="EMBL" id="PSN07833.1"/>
    </source>
</evidence>
<comment type="function">
    <text evidence="3">Inhibits the supercoiling activity of DNA gyrase. Acts by inhibiting DNA gyrase at an early step, prior to (or at the step of) binding of DNA by the gyrase. It protects cells against toxins that target DNA gyrase, by inhibiting activity of these toxins and reducing the formation of lethal double-strand breaks in the cell.</text>
</comment>
<dbReference type="InterPro" id="IPR029442">
    <property type="entry name" value="GyrI-like"/>
</dbReference>
<reference evidence="5 6" key="1">
    <citation type="submission" date="2018-03" db="EMBL/GenBank/DDBJ databases">
        <title>Draft genome sequence of the first documented clinical Siccibacter turicensis isolate in Austria.</title>
        <authorList>
            <person name="Lepuschitz S."/>
            <person name="Pekard-Amenitsch S."/>
            <person name="Haunold R."/>
            <person name="Schill S."/>
            <person name="Mach R."/>
            <person name="Allerberger F."/>
            <person name="Ruppitsch W."/>
            <person name="Forsythe S.J."/>
        </authorList>
    </citation>
    <scope>NUCLEOTIDE SEQUENCE [LARGE SCALE GENOMIC DNA]</scope>
    <source>
        <strain evidence="5 6">6100069499-17</strain>
    </source>
</reference>
<dbReference type="STRING" id="1388748.GCA_000463155_01944"/>
<dbReference type="GO" id="GO:0005737">
    <property type="term" value="C:cytoplasm"/>
    <property type="evidence" value="ECO:0007669"/>
    <property type="project" value="UniProtKB-SubCell"/>
</dbReference>
<dbReference type="PANTHER" id="PTHR40055:SF2">
    <property type="entry name" value="DNA GYRASE INHIBITOR"/>
    <property type="match status" value="1"/>
</dbReference>
<dbReference type="EMBL" id="PYEP01000004">
    <property type="protein sequence ID" value="PSN07833.1"/>
    <property type="molecule type" value="Genomic_DNA"/>
</dbReference>
<evidence type="ECO:0000256" key="3">
    <source>
        <dbReference type="HAMAP-Rule" id="MF_01896"/>
    </source>
</evidence>
<accession>A0A2P8VJU4</accession>
<name>A0A2P8VJU4_9ENTR</name>
<evidence type="ECO:0000259" key="4">
    <source>
        <dbReference type="SMART" id="SM00871"/>
    </source>
</evidence>
<dbReference type="InterPro" id="IPR024911">
    <property type="entry name" value="SmbC"/>
</dbReference>
<keyword evidence="6" id="KW-1185">Reference proteome</keyword>
<evidence type="ECO:0000256" key="2">
    <source>
        <dbReference type="ARBA" id="ARBA00023016"/>
    </source>
</evidence>
<dbReference type="InterPro" id="IPR010499">
    <property type="entry name" value="AraC_E-bd"/>
</dbReference>
<dbReference type="GO" id="GO:0008657">
    <property type="term" value="F:DNA topoisomerase type II (double strand cut, ATP-hydrolyzing) inhibitor activity"/>
    <property type="evidence" value="ECO:0007669"/>
    <property type="project" value="UniProtKB-UniRule"/>
</dbReference>
<dbReference type="OrthoDB" id="282744at2"/>
<dbReference type="Pfam" id="PF06445">
    <property type="entry name" value="GyrI-like"/>
    <property type="match status" value="1"/>
</dbReference>
<dbReference type="RefSeq" id="WP_106877411.1">
    <property type="nucleotide sequence ID" value="NZ_JAXCWX010000011.1"/>
</dbReference>
<keyword evidence="2 3" id="KW-0346">Stress response</keyword>